<dbReference type="PROSITE" id="PS00588">
    <property type="entry name" value="FLAGELLA_BB_ROD"/>
    <property type="match status" value="1"/>
</dbReference>
<comment type="caution">
    <text evidence="6">The sequence shown here is derived from an EMBL/GenBank/DDBJ whole genome shotgun (WGS) entry which is preliminary data.</text>
</comment>
<comment type="similarity">
    <text evidence="1 2">Belongs to the flagella basal body rod proteins family.</text>
</comment>
<evidence type="ECO:0000256" key="2">
    <source>
        <dbReference type="RuleBase" id="RU362116"/>
    </source>
</evidence>
<dbReference type="InterPro" id="IPR010930">
    <property type="entry name" value="Flg_bb/hook_C_dom"/>
</dbReference>
<feature type="domain" description="Flagellar hook protein FlgE/F/G-like D1" evidence="5">
    <location>
        <begin position="95"/>
        <end position="157"/>
    </location>
</feature>
<dbReference type="Proteomes" id="UP000621540">
    <property type="component" value="Unassembled WGS sequence"/>
</dbReference>
<proteinExistence type="inferred from homology"/>
<dbReference type="RefSeq" id="WP_022516586.1">
    <property type="nucleotide sequence ID" value="NZ_JACOQH010000001.1"/>
</dbReference>
<evidence type="ECO:0000259" key="3">
    <source>
        <dbReference type="Pfam" id="PF00460"/>
    </source>
</evidence>
<keyword evidence="6" id="KW-0966">Cell projection</keyword>
<keyword evidence="6" id="KW-0969">Cilium</keyword>
<evidence type="ECO:0000313" key="7">
    <source>
        <dbReference type="Proteomes" id="UP000621540"/>
    </source>
</evidence>
<dbReference type="PANTHER" id="PTHR30435">
    <property type="entry name" value="FLAGELLAR PROTEIN"/>
    <property type="match status" value="1"/>
</dbReference>
<evidence type="ECO:0000259" key="4">
    <source>
        <dbReference type="Pfam" id="PF06429"/>
    </source>
</evidence>
<dbReference type="PANTHER" id="PTHR30435:SF19">
    <property type="entry name" value="FLAGELLAR BASAL-BODY ROD PROTEIN FLGG"/>
    <property type="match status" value="1"/>
</dbReference>
<dbReference type="InterPro" id="IPR001444">
    <property type="entry name" value="Flag_bb_rod_N"/>
</dbReference>
<dbReference type="Pfam" id="PF00460">
    <property type="entry name" value="Flg_bb_rod"/>
    <property type="match status" value="1"/>
</dbReference>
<protein>
    <submittedName>
        <fullName evidence="6">Flagellar hook-basal body protein</fullName>
    </submittedName>
</protein>
<keyword evidence="6" id="KW-0282">Flagellum</keyword>
<feature type="domain" description="Flagellar basal-body/hook protein C-terminal" evidence="4">
    <location>
        <begin position="225"/>
        <end position="270"/>
    </location>
</feature>
<evidence type="ECO:0000259" key="5">
    <source>
        <dbReference type="Pfam" id="PF22692"/>
    </source>
</evidence>
<sequence length="272" mass="29411">MMRSLWTGASGMIAQQTNVDTIANNLSNVNTSGYKSEKTEFKSLLYQTLQTKTTSANGEEKPISAQVGLGTRVASNTSIFTQGSLIANESKSAFAIEGNGLFSVRGADGETYYTRNGNFSWVKDGNVVSLCTQEGYHVLDSNGNVISLPANVSSESVEFQSNSGEIGYKDGAGNYHALNRRIGIYQFRNPAGLEKESNSLLSVTEASGDAMSEYTNNNLTRSKIVQGYLEGSNVQLADEMVNLIVAQRAYEMNSKVITTSDDMLGIANQLKR</sequence>
<comment type="subcellular location">
    <subcellularLocation>
        <location evidence="2">Bacterial flagellum basal body</location>
    </subcellularLocation>
</comment>
<organism evidence="6 7">
    <name type="scientific">Roseburia yibonii</name>
    <dbReference type="NCBI Taxonomy" id="2763063"/>
    <lineage>
        <taxon>Bacteria</taxon>
        <taxon>Bacillati</taxon>
        <taxon>Bacillota</taxon>
        <taxon>Clostridia</taxon>
        <taxon>Lachnospirales</taxon>
        <taxon>Lachnospiraceae</taxon>
        <taxon>Roseburia</taxon>
    </lineage>
</organism>
<dbReference type="InterPro" id="IPR019776">
    <property type="entry name" value="Flagellar_basal_body_rod_CS"/>
</dbReference>
<feature type="domain" description="Flagellar basal body rod protein N-terminal" evidence="3">
    <location>
        <begin position="7"/>
        <end position="35"/>
    </location>
</feature>
<accession>A0ABR7I7Q5</accession>
<reference evidence="6 7" key="1">
    <citation type="submission" date="2020-08" db="EMBL/GenBank/DDBJ databases">
        <title>Genome public.</title>
        <authorList>
            <person name="Liu C."/>
            <person name="Sun Q."/>
        </authorList>
    </citation>
    <scope>NUCLEOTIDE SEQUENCE [LARGE SCALE GENOMIC DNA]</scope>
    <source>
        <strain evidence="6 7">BX0805</strain>
    </source>
</reference>
<evidence type="ECO:0000313" key="6">
    <source>
        <dbReference type="EMBL" id="MBC5752824.1"/>
    </source>
</evidence>
<dbReference type="EMBL" id="JACOQH010000001">
    <property type="protein sequence ID" value="MBC5752824.1"/>
    <property type="molecule type" value="Genomic_DNA"/>
</dbReference>
<evidence type="ECO:0000256" key="1">
    <source>
        <dbReference type="ARBA" id="ARBA00009677"/>
    </source>
</evidence>
<dbReference type="NCBIfam" id="TIGR03506">
    <property type="entry name" value="FlgEFG_subfam"/>
    <property type="match status" value="2"/>
</dbReference>
<dbReference type="InterPro" id="IPR037925">
    <property type="entry name" value="FlgE/F/G-like"/>
</dbReference>
<dbReference type="Pfam" id="PF06429">
    <property type="entry name" value="Flg_bbr_C"/>
    <property type="match status" value="1"/>
</dbReference>
<dbReference type="InterPro" id="IPR020013">
    <property type="entry name" value="Flagellar_FlgE/F/G"/>
</dbReference>
<name>A0ABR7I7Q5_9FIRM</name>
<keyword evidence="7" id="KW-1185">Reference proteome</keyword>
<dbReference type="SUPFAM" id="SSF117143">
    <property type="entry name" value="Flagellar hook protein flgE"/>
    <property type="match status" value="1"/>
</dbReference>
<gene>
    <name evidence="6" type="ORF">H8Z76_02075</name>
</gene>
<dbReference type="Pfam" id="PF22692">
    <property type="entry name" value="LlgE_F_G_D1"/>
    <property type="match status" value="1"/>
</dbReference>
<keyword evidence="2" id="KW-0975">Bacterial flagellum</keyword>
<dbReference type="InterPro" id="IPR053967">
    <property type="entry name" value="LlgE_F_G-like_D1"/>
</dbReference>